<dbReference type="CDD" id="cd00033">
    <property type="entry name" value="CCP"/>
    <property type="match status" value="2"/>
</dbReference>
<evidence type="ECO:0000256" key="4">
    <source>
        <dbReference type="ARBA" id="ARBA00023157"/>
    </source>
</evidence>
<dbReference type="Pfam" id="PF00084">
    <property type="entry name" value="Sushi"/>
    <property type="match status" value="2"/>
</dbReference>
<gene>
    <name evidence="7" type="ORF">HPBE_LOCUS21300</name>
</gene>
<protein>
    <submittedName>
        <fullName evidence="9">Sushi domain-containing protein</fullName>
    </submittedName>
</protein>
<dbReference type="OrthoDB" id="5804959at2759"/>
<keyword evidence="4" id="KW-1015">Disulfide bond</keyword>
<evidence type="ECO:0000256" key="5">
    <source>
        <dbReference type="PROSITE-ProRule" id="PRU00302"/>
    </source>
</evidence>
<comment type="caution">
    <text evidence="5">Lacks conserved residue(s) required for the propagation of feature annotation.</text>
</comment>
<accession>A0A3P8FZW2</accession>
<dbReference type="Gene3D" id="2.10.70.10">
    <property type="entry name" value="Complement Module, domain 1"/>
    <property type="match status" value="2"/>
</dbReference>
<dbReference type="InterPro" id="IPR051503">
    <property type="entry name" value="ComplSys_Reg/VirEntry_Med"/>
</dbReference>
<dbReference type="AlphaFoldDB" id="A0A3P8FZW2"/>
<name>A0A3P8FZW2_HELPZ</name>
<evidence type="ECO:0000256" key="1">
    <source>
        <dbReference type="ARBA" id="ARBA00004328"/>
    </source>
</evidence>
<keyword evidence="8" id="KW-1185">Reference proteome</keyword>
<dbReference type="PANTHER" id="PTHR45785:SF2">
    <property type="entry name" value="COMPLEMENT FACTOR H-RELATED"/>
    <property type="match status" value="1"/>
</dbReference>
<evidence type="ECO:0000313" key="7">
    <source>
        <dbReference type="EMBL" id="VDP24346.1"/>
    </source>
</evidence>
<reference evidence="9" key="2">
    <citation type="submission" date="2019-09" db="UniProtKB">
        <authorList>
            <consortium name="WormBaseParasite"/>
        </authorList>
    </citation>
    <scope>IDENTIFICATION</scope>
</reference>
<evidence type="ECO:0000313" key="8">
    <source>
        <dbReference type="Proteomes" id="UP000050761"/>
    </source>
</evidence>
<comment type="subcellular location">
    <subcellularLocation>
        <location evidence="1">Virion</location>
    </subcellularLocation>
</comment>
<dbReference type="SMART" id="SM00032">
    <property type="entry name" value="CCP"/>
    <property type="match status" value="3"/>
</dbReference>
<reference evidence="7 8" key="1">
    <citation type="submission" date="2018-11" db="EMBL/GenBank/DDBJ databases">
        <authorList>
            <consortium name="Pathogen Informatics"/>
        </authorList>
    </citation>
    <scope>NUCLEOTIDE SEQUENCE [LARGE SCALE GENOMIC DNA]</scope>
</reference>
<proteinExistence type="predicted"/>
<dbReference type="SUPFAM" id="SSF57535">
    <property type="entry name" value="Complement control module/SCR domain"/>
    <property type="match status" value="3"/>
</dbReference>
<evidence type="ECO:0000256" key="3">
    <source>
        <dbReference type="ARBA" id="ARBA00022729"/>
    </source>
</evidence>
<keyword evidence="2 5" id="KW-0768">Sushi</keyword>
<feature type="domain" description="Sushi" evidence="6">
    <location>
        <begin position="164"/>
        <end position="228"/>
    </location>
</feature>
<evidence type="ECO:0000259" key="6">
    <source>
        <dbReference type="PROSITE" id="PS50923"/>
    </source>
</evidence>
<dbReference type="PANTHER" id="PTHR45785">
    <property type="entry name" value="COMPLEMENT FACTOR H-RELATED"/>
    <property type="match status" value="1"/>
</dbReference>
<sequence>MPEVSEYETLEFTNANQAEAEEPLSEPYPNGTIVELSCSDGQRTVGNNSTHCLDGKWKEQLGHCAPNCSQRAMEELGYSDMHVDGKRMDGNVTHRTDVELLCGEERHEYRCFDGAFRSKHPYRPCGICSTTMAARLGYTAVNIRGKSAAGYPVEGTLVGLLCRGGCAPPNSTTVEYALPSFTTAAKNGTYESGTLVNLFCETGPVIDGPSKSRCFGGDWYPPLGRCPPKCNPLQVSDGSVSYTNKYAPKSMVTKKIYSNGTVAQLTCPSGRRTVGSSSSKCYDGKWSPMIGYCKIDLSCKFGSKERGWGFSGMFPFDLLSTPNGKESYFKHGNADILECGNLPYIKPGVINTQCLRLFCSLRLLQLGRPFTR</sequence>
<keyword evidence="3" id="KW-0732">Signal</keyword>
<dbReference type="InterPro" id="IPR000436">
    <property type="entry name" value="Sushi_SCR_CCP_dom"/>
</dbReference>
<dbReference type="WBParaSite" id="HPBE_0002130101-mRNA-1">
    <property type="protein sequence ID" value="HPBE_0002130101-mRNA-1"/>
    <property type="gene ID" value="HPBE_0002130101"/>
</dbReference>
<dbReference type="PROSITE" id="PS50923">
    <property type="entry name" value="SUSHI"/>
    <property type="match status" value="2"/>
</dbReference>
<dbReference type="InterPro" id="IPR035976">
    <property type="entry name" value="Sushi/SCR/CCP_sf"/>
</dbReference>
<organism evidence="7">
    <name type="scientific">Heligmosomoides polygyrus</name>
    <name type="common">Parasitic roundworm</name>
    <dbReference type="NCBI Taxonomy" id="6339"/>
    <lineage>
        <taxon>Eukaryota</taxon>
        <taxon>Metazoa</taxon>
        <taxon>Ecdysozoa</taxon>
        <taxon>Nematoda</taxon>
        <taxon>Chromadorea</taxon>
        <taxon>Rhabditida</taxon>
        <taxon>Rhabditina</taxon>
        <taxon>Rhabditomorpha</taxon>
        <taxon>Strongyloidea</taxon>
        <taxon>Heligmosomidae</taxon>
        <taxon>Heligmosomoides</taxon>
    </lineage>
</organism>
<dbReference type="Proteomes" id="UP000050761">
    <property type="component" value="Unassembled WGS sequence"/>
</dbReference>
<evidence type="ECO:0000313" key="9">
    <source>
        <dbReference type="WBParaSite" id="HPBE_0002130101-mRNA-1"/>
    </source>
</evidence>
<evidence type="ECO:0000256" key="2">
    <source>
        <dbReference type="ARBA" id="ARBA00022659"/>
    </source>
</evidence>
<dbReference type="EMBL" id="UZAH01032876">
    <property type="protein sequence ID" value="VDP24346.1"/>
    <property type="molecule type" value="Genomic_DNA"/>
</dbReference>
<feature type="domain" description="Sushi" evidence="6">
    <location>
        <begin position="1"/>
        <end position="66"/>
    </location>
</feature>